<protein>
    <submittedName>
        <fullName evidence="1">AAA family ATPase</fullName>
    </submittedName>
</protein>
<comment type="caution">
    <text evidence="1">The sequence shown here is derived from an EMBL/GenBank/DDBJ whole genome shotgun (WGS) entry which is preliminary data.</text>
</comment>
<organism evidence="1 2">
    <name type="scientific">Phycicoccus sonneratiae</name>
    <dbReference type="NCBI Taxonomy" id="2807628"/>
    <lineage>
        <taxon>Bacteria</taxon>
        <taxon>Bacillati</taxon>
        <taxon>Actinomycetota</taxon>
        <taxon>Actinomycetes</taxon>
        <taxon>Micrococcales</taxon>
        <taxon>Intrasporangiaceae</taxon>
        <taxon>Phycicoccus</taxon>
    </lineage>
</organism>
<proteinExistence type="predicted"/>
<sequence>MGHRNYLVEGVSTSGKTSVCHELRRRGHHAVNGDTDLAYVGDPLTGEPWTGEPTHWTHLWDVSAVRRLVADPAHPVTFLCGGSRNVAGFVDLLDGVFVLTVDEETLRRRLDERPADEFGADPEERALVERLHRTGEGVPDGIRIDATAPLAEVVDAILAHVPRDGRT</sequence>
<dbReference type="Pfam" id="PF13238">
    <property type="entry name" value="AAA_18"/>
    <property type="match status" value="1"/>
</dbReference>
<dbReference type="RefSeq" id="WP_204131248.1">
    <property type="nucleotide sequence ID" value="NZ_JAFDVD010000010.1"/>
</dbReference>
<dbReference type="SUPFAM" id="SSF52540">
    <property type="entry name" value="P-loop containing nucleoside triphosphate hydrolases"/>
    <property type="match status" value="1"/>
</dbReference>
<evidence type="ECO:0000313" key="1">
    <source>
        <dbReference type="EMBL" id="MBM6400770.1"/>
    </source>
</evidence>
<keyword evidence="2" id="KW-1185">Reference proteome</keyword>
<accession>A0ABS2CLV4</accession>
<gene>
    <name evidence="1" type="ORF">JQN70_10270</name>
</gene>
<dbReference type="Proteomes" id="UP001430172">
    <property type="component" value="Unassembled WGS sequence"/>
</dbReference>
<dbReference type="InterPro" id="IPR027417">
    <property type="entry name" value="P-loop_NTPase"/>
</dbReference>
<dbReference type="Gene3D" id="3.40.50.300">
    <property type="entry name" value="P-loop containing nucleotide triphosphate hydrolases"/>
    <property type="match status" value="1"/>
</dbReference>
<dbReference type="EMBL" id="JAFDVD010000010">
    <property type="protein sequence ID" value="MBM6400770.1"/>
    <property type="molecule type" value="Genomic_DNA"/>
</dbReference>
<reference evidence="1" key="1">
    <citation type="submission" date="2021-02" db="EMBL/GenBank/DDBJ databases">
        <title>Phycicoccus sp. MQZ13P-5T, whole genome shotgun sequence.</title>
        <authorList>
            <person name="Tuo L."/>
        </authorList>
    </citation>
    <scope>NUCLEOTIDE SEQUENCE</scope>
    <source>
        <strain evidence="1">MQZ13P-5</strain>
    </source>
</reference>
<name>A0ABS2CLV4_9MICO</name>
<evidence type="ECO:0000313" key="2">
    <source>
        <dbReference type="Proteomes" id="UP001430172"/>
    </source>
</evidence>